<evidence type="ECO:0000313" key="4">
    <source>
        <dbReference type="Proteomes" id="UP000799302"/>
    </source>
</evidence>
<dbReference type="InterPro" id="IPR036020">
    <property type="entry name" value="WW_dom_sf"/>
</dbReference>
<reference evidence="3" key="1">
    <citation type="journal article" date="2020" name="Stud. Mycol.">
        <title>101 Dothideomycetes genomes: a test case for predicting lifestyles and emergence of pathogens.</title>
        <authorList>
            <person name="Haridas S."/>
            <person name="Albert R."/>
            <person name="Binder M."/>
            <person name="Bloem J."/>
            <person name="Labutti K."/>
            <person name="Salamov A."/>
            <person name="Andreopoulos B."/>
            <person name="Baker S."/>
            <person name="Barry K."/>
            <person name="Bills G."/>
            <person name="Bluhm B."/>
            <person name="Cannon C."/>
            <person name="Castanera R."/>
            <person name="Culley D."/>
            <person name="Daum C."/>
            <person name="Ezra D."/>
            <person name="Gonzalez J."/>
            <person name="Henrissat B."/>
            <person name="Kuo A."/>
            <person name="Liang C."/>
            <person name="Lipzen A."/>
            <person name="Lutzoni F."/>
            <person name="Magnuson J."/>
            <person name="Mondo S."/>
            <person name="Nolan M."/>
            <person name="Ohm R."/>
            <person name="Pangilinan J."/>
            <person name="Park H.-J."/>
            <person name="Ramirez L."/>
            <person name="Alfaro M."/>
            <person name="Sun H."/>
            <person name="Tritt A."/>
            <person name="Yoshinaga Y."/>
            <person name="Zwiers L.-H."/>
            <person name="Turgeon B."/>
            <person name="Goodwin S."/>
            <person name="Spatafora J."/>
            <person name="Crous P."/>
            <person name="Grigoriev I."/>
        </authorList>
    </citation>
    <scope>NUCLEOTIDE SEQUENCE</scope>
    <source>
        <strain evidence="3">CBS 115976</strain>
    </source>
</reference>
<dbReference type="InterPro" id="IPR001202">
    <property type="entry name" value="WW_dom"/>
</dbReference>
<feature type="domain" description="WW" evidence="2">
    <location>
        <begin position="68"/>
        <end position="95"/>
    </location>
</feature>
<keyword evidence="4" id="KW-1185">Reference proteome</keyword>
<feature type="region of interest" description="Disordered" evidence="1">
    <location>
        <begin position="40"/>
        <end position="59"/>
    </location>
</feature>
<gene>
    <name evidence="3" type="ORF">BT63DRAFT_420937</name>
</gene>
<dbReference type="PROSITE" id="PS01159">
    <property type="entry name" value="WW_DOMAIN_1"/>
    <property type="match status" value="1"/>
</dbReference>
<accession>A0A6A6UKH7</accession>
<dbReference type="SUPFAM" id="SSF51045">
    <property type="entry name" value="WW domain"/>
    <property type="match status" value="1"/>
</dbReference>
<dbReference type="Gene3D" id="2.20.70.10">
    <property type="match status" value="1"/>
</dbReference>
<dbReference type="AlphaFoldDB" id="A0A6A6UKH7"/>
<dbReference type="OrthoDB" id="3045089at2759"/>
<protein>
    <recommendedName>
        <fullName evidence="2">WW domain-containing protein</fullName>
    </recommendedName>
</protein>
<organism evidence="3 4">
    <name type="scientific">Microthyrium microscopicum</name>
    <dbReference type="NCBI Taxonomy" id="703497"/>
    <lineage>
        <taxon>Eukaryota</taxon>
        <taxon>Fungi</taxon>
        <taxon>Dikarya</taxon>
        <taxon>Ascomycota</taxon>
        <taxon>Pezizomycotina</taxon>
        <taxon>Dothideomycetes</taxon>
        <taxon>Dothideomycetes incertae sedis</taxon>
        <taxon>Microthyriales</taxon>
        <taxon>Microthyriaceae</taxon>
        <taxon>Microthyrium</taxon>
    </lineage>
</organism>
<evidence type="ECO:0000256" key="1">
    <source>
        <dbReference type="SAM" id="MobiDB-lite"/>
    </source>
</evidence>
<evidence type="ECO:0000259" key="2">
    <source>
        <dbReference type="PROSITE" id="PS50020"/>
    </source>
</evidence>
<dbReference type="CDD" id="cd00201">
    <property type="entry name" value="WW"/>
    <property type="match status" value="1"/>
</dbReference>
<evidence type="ECO:0000313" key="3">
    <source>
        <dbReference type="EMBL" id="KAF2672722.1"/>
    </source>
</evidence>
<dbReference type="Proteomes" id="UP000799302">
    <property type="component" value="Unassembled WGS sequence"/>
</dbReference>
<name>A0A6A6UKH7_9PEZI</name>
<dbReference type="EMBL" id="MU004231">
    <property type="protein sequence ID" value="KAF2672722.1"/>
    <property type="molecule type" value="Genomic_DNA"/>
</dbReference>
<dbReference type="PROSITE" id="PS50020">
    <property type="entry name" value="WW_DOMAIN_2"/>
    <property type="match status" value="1"/>
</dbReference>
<proteinExistence type="predicted"/>
<sequence length="145" mass="16299">MASDAASKVAGPTNEAVWHDNSNFHFANPELALPAFISYRPNSEGSDRQTTFMDQRTGKTASDPYRFWEIRADPKGRKYYVDHHAKATSYMDPLKKAAYDEKIKTGKIQKGSEVDYEELTTDGNVFFVDAETGSAGHVYERPRLA</sequence>
<feature type="region of interest" description="Disordered" evidence="1">
    <location>
        <begin position="1"/>
        <end position="20"/>
    </location>
</feature>